<dbReference type="InterPro" id="IPR005224">
    <property type="entry name" value="SfsA"/>
</dbReference>
<keyword evidence="5" id="KW-1185">Reference proteome</keyword>
<evidence type="ECO:0000313" key="4">
    <source>
        <dbReference type="EMBL" id="MBM7588044.1"/>
    </source>
</evidence>
<dbReference type="Proteomes" id="UP001646157">
    <property type="component" value="Unassembled WGS sequence"/>
</dbReference>
<dbReference type="HAMAP" id="MF_00095">
    <property type="entry name" value="SfsA"/>
    <property type="match status" value="1"/>
</dbReference>
<dbReference type="CDD" id="cd22359">
    <property type="entry name" value="SfsA-like_bacterial"/>
    <property type="match status" value="1"/>
</dbReference>
<proteinExistence type="inferred from homology"/>
<evidence type="ECO:0000259" key="3">
    <source>
        <dbReference type="Pfam" id="PF17746"/>
    </source>
</evidence>
<comment type="similarity">
    <text evidence="1">Belongs to the SfsA family.</text>
</comment>
<evidence type="ECO:0000313" key="5">
    <source>
        <dbReference type="Proteomes" id="UP001646157"/>
    </source>
</evidence>
<sequence>MTELLFKQNLIQAIFLRRVNRFILECELSSGEIVEVHLADPGRLKEILLPNVEIWLEKATNPNRKTKWTAVMCRVPGEEGYVSLNTLYPNQLVMKAFQMNALSEFDQWVYERAEFKVGASRFDFLLREKNGTRKMLVEVKSVTMVEDGVALFPDAVTARGTRHLSELQNLQKENVYETSVLFIVQRNDARKILPASHIDPQFSKAMKDAAHEGVSFYGRSCKINPNGITLRKAIPVYPLTH</sequence>
<accession>A0ABS2NJN0</accession>
<comment type="caution">
    <text evidence="4">The sequence shown here is derived from an EMBL/GenBank/DDBJ whole genome shotgun (WGS) entry which is preliminary data.</text>
</comment>
<dbReference type="Pfam" id="PF03749">
    <property type="entry name" value="SfsA"/>
    <property type="match status" value="1"/>
</dbReference>
<reference evidence="4 5" key="1">
    <citation type="submission" date="2021-01" db="EMBL/GenBank/DDBJ databases">
        <title>Genomic Encyclopedia of Type Strains, Phase IV (KMG-IV): sequencing the most valuable type-strain genomes for metagenomic binning, comparative biology and taxonomic classification.</title>
        <authorList>
            <person name="Goeker M."/>
        </authorList>
    </citation>
    <scope>NUCLEOTIDE SEQUENCE [LARGE SCALE GENOMIC DNA]</scope>
    <source>
        <strain evidence="4 5">DSM 24834</strain>
    </source>
</reference>
<evidence type="ECO:0000256" key="1">
    <source>
        <dbReference type="HAMAP-Rule" id="MF_00095"/>
    </source>
</evidence>
<evidence type="ECO:0000259" key="2">
    <source>
        <dbReference type="Pfam" id="PF03749"/>
    </source>
</evidence>
<feature type="domain" description="Sugar fermentation stimulation protein C-terminal" evidence="2">
    <location>
        <begin position="88"/>
        <end position="226"/>
    </location>
</feature>
<name>A0ABS2NJN0_9BACI</name>
<dbReference type="PANTHER" id="PTHR30545:SF2">
    <property type="entry name" value="SUGAR FERMENTATION STIMULATION PROTEIN A"/>
    <property type="match status" value="1"/>
</dbReference>
<dbReference type="EMBL" id="JAFBDZ010000007">
    <property type="protein sequence ID" value="MBM7588044.1"/>
    <property type="molecule type" value="Genomic_DNA"/>
</dbReference>
<dbReference type="Gene3D" id="2.40.50.580">
    <property type="match status" value="1"/>
</dbReference>
<dbReference type="RefSeq" id="WP_205175410.1">
    <property type="nucleotide sequence ID" value="NZ_JAFBDZ010000007.1"/>
</dbReference>
<feature type="domain" description="SfsA N-terminal OB" evidence="3">
    <location>
        <begin position="16"/>
        <end position="78"/>
    </location>
</feature>
<organism evidence="4 5">
    <name type="scientific">Rossellomorea pakistanensis</name>
    <dbReference type="NCBI Taxonomy" id="992288"/>
    <lineage>
        <taxon>Bacteria</taxon>
        <taxon>Bacillati</taxon>
        <taxon>Bacillota</taxon>
        <taxon>Bacilli</taxon>
        <taxon>Bacillales</taxon>
        <taxon>Bacillaceae</taxon>
        <taxon>Rossellomorea</taxon>
    </lineage>
</organism>
<dbReference type="PANTHER" id="PTHR30545">
    <property type="entry name" value="SUGAR FERMENTATION STIMULATION PROTEIN A"/>
    <property type="match status" value="1"/>
</dbReference>
<dbReference type="InterPro" id="IPR041465">
    <property type="entry name" value="SfsA_N"/>
</dbReference>
<dbReference type="InterPro" id="IPR040452">
    <property type="entry name" value="SfsA_C"/>
</dbReference>
<dbReference type="Pfam" id="PF17746">
    <property type="entry name" value="SfsA_N"/>
    <property type="match status" value="1"/>
</dbReference>
<gene>
    <name evidence="1" type="primary">sfsA</name>
    <name evidence="4" type="ORF">JOC86_004619</name>
</gene>
<dbReference type="NCBIfam" id="TIGR00230">
    <property type="entry name" value="sfsA"/>
    <property type="match status" value="1"/>
</dbReference>
<dbReference type="Gene3D" id="3.40.1350.60">
    <property type="match status" value="1"/>
</dbReference>
<protein>
    <recommendedName>
        <fullName evidence="1">Sugar fermentation stimulation protein homolog</fullName>
    </recommendedName>
</protein>